<evidence type="ECO:0000313" key="2">
    <source>
        <dbReference type="Proteomes" id="UP001183619"/>
    </source>
</evidence>
<protein>
    <submittedName>
        <fullName evidence="1">Uncharacterized protein</fullName>
    </submittedName>
</protein>
<organism evidence="1 2">
    <name type="scientific">Corynebacterium felinum</name>
    <dbReference type="NCBI Taxonomy" id="131318"/>
    <lineage>
        <taxon>Bacteria</taxon>
        <taxon>Bacillati</taxon>
        <taxon>Actinomycetota</taxon>
        <taxon>Actinomycetes</taxon>
        <taxon>Mycobacteriales</taxon>
        <taxon>Corynebacteriaceae</taxon>
        <taxon>Corynebacterium</taxon>
    </lineage>
</organism>
<sequence>MRPLRIDGGEIATTHACDRRGVNVTPAALSPRLLLLGLR</sequence>
<evidence type="ECO:0000313" key="1">
    <source>
        <dbReference type="EMBL" id="MDR7354891.1"/>
    </source>
</evidence>
<accession>A0ABU2B932</accession>
<gene>
    <name evidence="1" type="ORF">J2S37_001429</name>
</gene>
<reference evidence="1 2" key="1">
    <citation type="submission" date="2023-07" db="EMBL/GenBank/DDBJ databases">
        <title>Sequencing the genomes of 1000 actinobacteria strains.</title>
        <authorList>
            <person name="Klenk H.-P."/>
        </authorList>
    </citation>
    <scope>NUCLEOTIDE SEQUENCE [LARGE SCALE GENOMIC DNA]</scope>
    <source>
        <strain evidence="1 2">DSM 44508</strain>
    </source>
</reference>
<name>A0ABU2B932_9CORY</name>
<dbReference type="Proteomes" id="UP001183619">
    <property type="component" value="Unassembled WGS sequence"/>
</dbReference>
<keyword evidence="2" id="KW-1185">Reference proteome</keyword>
<proteinExistence type="predicted"/>
<comment type="caution">
    <text evidence="1">The sequence shown here is derived from an EMBL/GenBank/DDBJ whole genome shotgun (WGS) entry which is preliminary data.</text>
</comment>
<dbReference type="EMBL" id="JAVDYF010000001">
    <property type="protein sequence ID" value="MDR7354891.1"/>
    <property type="molecule type" value="Genomic_DNA"/>
</dbReference>